<feature type="region of interest" description="Disordered" evidence="1">
    <location>
        <begin position="265"/>
        <end position="288"/>
    </location>
</feature>
<dbReference type="Proteomes" id="UP000704712">
    <property type="component" value="Unassembled WGS sequence"/>
</dbReference>
<dbReference type="AlphaFoldDB" id="A0A8S9U4H1"/>
<proteinExistence type="predicted"/>
<evidence type="ECO:0000313" key="3">
    <source>
        <dbReference type="Proteomes" id="UP000704712"/>
    </source>
</evidence>
<evidence type="ECO:0000256" key="1">
    <source>
        <dbReference type="SAM" id="MobiDB-lite"/>
    </source>
</evidence>
<evidence type="ECO:0000313" key="2">
    <source>
        <dbReference type="EMBL" id="KAF4134277.1"/>
    </source>
</evidence>
<organism evidence="2 3">
    <name type="scientific">Phytophthora infestans</name>
    <name type="common">Potato late blight agent</name>
    <name type="synonym">Botrytis infestans</name>
    <dbReference type="NCBI Taxonomy" id="4787"/>
    <lineage>
        <taxon>Eukaryota</taxon>
        <taxon>Sar</taxon>
        <taxon>Stramenopiles</taxon>
        <taxon>Oomycota</taxon>
        <taxon>Peronosporomycetes</taxon>
        <taxon>Peronosporales</taxon>
        <taxon>Peronosporaceae</taxon>
        <taxon>Phytophthora</taxon>
    </lineage>
</organism>
<sequence>MPGLSLEEPPSEELCAGDLIEYYSCRFVCGDSRGLLESVVLAVDDSPDNLLPVSLDTGEALPLSNFMRRRRDSAGNDLSIEEVKWRKLRTYKLKPRKVRHPTQASALRKALSAAVDAVREDLRSESAETSYRHSLRGGEINLARSNRLSNHETAPALWKLSSIRKRNVEQLQKVVKSTLYARNFKLDLVDPTYSQIDEIFGGDDAAVSPASHTTCKEGLELEKTGERIIENAESVKDSVDGDLADAELLAADTYISFVPTRWMREKTRHPAKKRSGSESEGRVAASWG</sequence>
<name>A0A8S9U4H1_PHYIN</name>
<protein>
    <submittedName>
        <fullName evidence="2">Uncharacterized protein</fullName>
    </submittedName>
</protein>
<comment type="caution">
    <text evidence="2">The sequence shown here is derived from an EMBL/GenBank/DDBJ whole genome shotgun (WGS) entry which is preliminary data.</text>
</comment>
<accession>A0A8S9U4H1</accession>
<gene>
    <name evidence="2" type="ORF">GN958_ATG16530</name>
</gene>
<reference evidence="2" key="1">
    <citation type="submission" date="2020-03" db="EMBL/GenBank/DDBJ databases">
        <title>Hybrid Assembly of Korean Phytophthora infestans isolates.</title>
        <authorList>
            <person name="Prokchorchik M."/>
            <person name="Lee Y."/>
            <person name="Seo J."/>
            <person name="Cho J.-H."/>
            <person name="Park Y.-E."/>
            <person name="Jang D.-C."/>
            <person name="Im J.-S."/>
            <person name="Choi J.-G."/>
            <person name="Park H.-J."/>
            <person name="Lee G.-B."/>
            <person name="Lee Y.-G."/>
            <person name="Hong S.-Y."/>
            <person name="Cho K."/>
            <person name="Sohn K.H."/>
        </authorList>
    </citation>
    <scope>NUCLEOTIDE SEQUENCE</scope>
    <source>
        <strain evidence="2">KR_2_A2</strain>
    </source>
</reference>
<dbReference type="EMBL" id="JAACNO010002313">
    <property type="protein sequence ID" value="KAF4134277.1"/>
    <property type="molecule type" value="Genomic_DNA"/>
</dbReference>